<dbReference type="Proteomes" id="UP000199341">
    <property type="component" value="Unassembled WGS sequence"/>
</dbReference>
<proteinExistence type="predicted"/>
<dbReference type="EMBL" id="FNIE01000002">
    <property type="protein sequence ID" value="SDN09887.1"/>
    <property type="molecule type" value="Genomic_DNA"/>
</dbReference>
<sequence>AYPPQDDYKVDEVRDDPRVTLLPVQR</sequence>
<feature type="non-terminal residue" evidence="2">
    <location>
        <position position="1"/>
    </location>
</feature>
<evidence type="ECO:0000256" key="1">
    <source>
        <dbReference type="SAM" id="MobiDB-lite"/>
    </source>
</evidence>
<organism evidence="2 3">
    <name type="scientific">Actinacidiphila guanduensis</name>
    <dbReference type="NCBI Taxonomy" id="310781"/>
    <lineage>
        <taxon>Bacteria</taxon>
        <taxon>Bacillati</taxon>
        <taxon>Actinomycetota</taxon>
        <taxon>Actinomycetes</taxon>
        <taxon>Kitasatosporales</taxon>
        <taxon>Streptomycetaceae</taxon>
        <taxon>Actinacidiphila</taxon>
    </lineage>
</organism>
<evidence type="ECO:0000313" key="2">
    <source>
        <dbReference type="EMBL" id="SDN09887.1"/>
    </source>
</evidence>
<protein>
    <submittedName>
        <fullName evidence="2">Uncharacterized protein</fullName>
    </submittedName>
</protein>
<feature type="compositionally biased region" description="Basic and acidic residues" evidence="1">
    <location>
        <begin position="1"/>
        <end position="18"/>
    </location>
</feature>
<accession>A0A1G9YLE5</accession>
<feature type="region of interest" description="Disordered" evidence="1">
    <location>
        <begin position="1"/>
        <end position="26"/>
    </location>
</feature>
<reference evidence="2 3" key="1">
    <citation type="submission" date="2016-10" db="EMBL/GenBank/DDBJ databases">
        <authorList>
            <person name="de Groot N.N."/>
        </authorList>
    </citation>
    <scope>NUCLEOTIDE SEQUENCE [LARGE SCALE GENOMIC DNA]</scope>
    <source>
        <strain evidence="2 3">CGMCC 4.2022</strain>
    </source>
</reference>
<name>A0A1G9YLE5_9ACTN</name>
<gene>
    <name evidence="2" type="ORF">SAMN05216259_102620</name>
</gene>
<dbReference type="AlphaFoldDB" id="A0A1G9YLE5"/>
<keyword evidence="3" id="KW-1185">Reference proteome</keyword>
<evidence type="ECO:0000313" key="3">
    <source>
        <dbReference type="Proteomes" id="UP000199341"/>
    </source>
</evidence>